<accession>A0A948X379</accession>
<feature type="transmembrane region" description="Helical" evidence="1">
    <location>
        <begin position="12"/>
        <end position="34"/>
    </location>
</feature>
<keyword evidence="1" id="KW-0472">Membrane</keyword>
<reference evidence="2" key="2">
    <citation type="submission" date="2021-04" db="EMBL/GenBank/DDBJ databases">
        <authorList>
            <person name="Gilroy R."/>
        </authorList>
    </citation>
    <scope>NUCLEOTIDE SEQUENCE</scope>
    <source>
        <strain evidence="2">8470</strain>
    </source>
</reference>
<gene>
    <name evidence="2" type="ORF">H9928_07195</name>
</gene>
<keyword evidence="1" id="KW-1133">Transmembrane helix</keyword>
<name>A0A948X379_9BACT</name>
<reference evidence="2" key="1">
    <citation type="journal article" date="2021" name="PeerJ">
        <title>Extensive microbial diversity within the chicken gut microbiome revealed by metagenomics and culture.</title>
        <authorList>
            <person name="Gilroy R."/>
            <person name="Ravi A."/>
            <person name="Getino M."/>
            <person name="Pursley I."/>
            <person name="Horton D.L."/>
            <person name="Alikhan N.F."/>
            <person name="Baker D."/>
            <person name="Gharbi K."/>
            <person name="Hall N."/>
            <person name="Watson M."/>
            <person name="Adriaenssens E.M."/>
            <person name="Foster-Nyarko E."/>
            <person name="Jarju S."/>
            <person name="Secka A."/>
            <person name="Antonio M."/>
            <person name="Oren A."/>
            <person name="Chaudhuri R.R."/>
            <person name="La Ragione R."/>
            <person name="Hildebrand F."/>
            <person name="Pallen M.J."/>
        </authorList>
    </citation>
    <scope>NUCLEOTIDE SEQUENCE</scope>
    <source>
        <strain evidence="2">8470</strain>
    </source>
</reference>
<sequence>MSKMEGKKRPAGVYVALAILVVGVGLSIVADWLGSPFLKSLALVLPCGLAGYAVSVYMFDIKPFRTTAGRLFYAAIILLVTIAFWLIDIY</sequence>
<feature type="transmembrane region" description="Helical" evidence="1">
    <location>
        <begin position="71"/>
        <end position="87"/>
    </location>
</feature>
<evidence type="ECO:0000313" key="2">
    <source>
        <dbReference type="EMBL" id="MBU3856321.1"/>
    </source>
</evidence>
<evidence type="ECO:0008006" key="4">
    <source>
        <dbReference type="Google" id="ProtNLM"/>
    </source>
</evidence>
<comment type="caution">
    <text evidence="2">The sequence shown here is derived from an EMBL/GenBank/DDBJ whole genome shotgun (WGS) entry which is preliminary data.</text>
</comment>
<organism evidence="2 3">
    <name type="scientific">Candidatus Phocaeicola excrementipullorum</name>
    <dbReference type="NCBI Taxonomy" id="2838731"/>
    <lineage>
        <taxon>Bacteria</taxon>
        <taxon>Pseudomonadati</taxon>
        <taxon>Bacteroidota</taxon>
        <taxon>Bacteroidia</taxon>
        <taxon>Bacteroidales</taxon>
        <taxon>Bacteroidaceae</taxon>
        <taxon>Phocaeicola</taxon>
    </lineage>
</organism>
<protein>
    <recommendedName>
        <fullName evidence="4">Transmembrane protein</fullName>
    </recommendedName>
</protein>
<feature type="transmembrane region" description="Helical" evidence="1">
    <location>
        <begin position="40"/>
        <end position="59"/>
    </location>
</feature>
<evidence type="ECO:0000256" key="1">
    <source>
        <dbReference type="SAM" id="Phobius"/>
    </source>
</evidence>
<dbReference type="AlphaFoldDB" id="A0A948X379"/>
<dbReference type="Proteomes" id="UP000784286">
    <property type="component" value="Unassembled WGS sequence"/>
</dbReference>
<evidence type="ECO:0000313" key="3">
    <source>
        <dbReference type="Proteomes" id="UP000784286"/>
    </source>
</evidence>
<keyword evidence="1" id="KW-0812">Transmembrane</keyword>
<proteinExistence type="predicted"/>
<dbReference type="EMBL" id="JAHLFJ010000069">
    <property type="protein sequence ID" value="MBU3856321.1"/>
    <property type="molecule type" value="Genomic_DNA"/>
</dbReference>